<evidence type="ECO:0000256" key="8">
    <source>
        <dbReference type="ARBA" id="ARBA00023136"/>
    </source>
</evidence>
<keyword evidence="3 10" id="KW-0349">Heme</keyword>
<dbReference type="GeneID" id="36283390"/>
<dbReference type="InterPro" id="IPR000511">
    <property type="entry name" value="Holocyt_c/c1_synthase"/>
</dbReference>
<dbReference type="PROSITE" id="PS00822">
    <property type="entry name" value="CYTO_HEME_LYASE_2"/>
    <property type="match status" value="1"/>
</dbReference>
<keyword evidence="6 10" id="KW-0408">Iron</keyword>
<evidence type="ECO:0000256" key="6">
    <source>
        <dbReference type="ARBA" id="ARBA00023004"/>
    </source>
</evidence>
<proteinExistence type="inferred from homology"/>
<dbReference type="PROSITE" id="PS00821">
    <property type="entry name" value="CYTO_HEME_LYASE_1"/>
    <property type="match status" value="1"/>
</dbReference>
<evidence type="ECO:0000256" key="2">
    <source>
        <dbReference type="ARBA" id="ARBA00007255"/>
    </source>
</evidence>
<dbReference type="OrthoDB" id="1158011at2759"/>
<keyword evidence="9 10" id="KW-0456">Lyase</keyword>
<dbReference type="EC" id="4.4.1.17" evidence="10"/>
<evidence type="ECO:0000256" key="3">
    <source>
        <dbReference type="ARBA" id="ARBA00022617"/>
    </source>
</evidence>
<evidence type="ECO:0000256" key="9">
    <source>
        <dbReference type="ARBA" id="ARBA00023239"/>
    </source>
</evidence>
<comment type="function">
    <text evidence="10">Lyase that catalyzes the covalent linking of the heme group to the cytochrome C apoprotein to produce the mature functional cytochrome.</text>
</comment>
<evidence type="ECO:0000256" key="7">
    <source>
        <dbReference type="ARBA" id="ARBA00023128"/>
    </source>
</evidence>
<dbReference type="PANTHER" id="PTHR12743">
    <property type="entry name" value="CYTOCHROME C1 HEME LYASE"/>
    <property type="match status" value="1"/>
</dbReference>
<name>A0A177APQ5_9PEZI</name>
<evidence type="ECO:0000313" key="12">
    <source>
        <dbReference type="EMBL" id="OAF63333.1"/>
    </source>
</evidence>
<dbReference type="GO" id="GO:0005743">
    <property type="term" value="C:mitochondrial inner membrane"/>
    <property type="evidence" value="ECO:0007669"/>
    <property type="project" value="UniProtKB-SubCell"/>
</dbReference>
<evidence type="ECO:0000256" key="11">
    <source>
        <dbReference type="SAM" id="MobiDB-lite"/>
    </source>
</evidence>
<dbReference type="EMBL" id="KV441386">
    <property type="protein sequence ID" value="OAF63333.1"/>
    <property type="molecule type" value="Genomic_DNA"/>
</dbReference>
<dbReference type="Pfam" id="PF01265">
    <property type="entry name" value="Cyto_heme_lyase"/>
    <property type="match status" value="1"/>
</dbReference>
<evidence type="ECO:0000256" key="4">
    <source>
        <dbReference type="ARBA" id="ARBA00022723"/>
    </source>
</evidence>
<keyword evidence="5 10" id="KW-0999">Mitochondrion inner membrane</keyword>
<feature type="region of interest" description="Disordered" evidence="11">
    <location>
        <begin position="1"/>
        <end position="78"/>
    </location>
</feature>
<keyword evidence="7 10" id="KW-0496">Mitochondrion</keyword>
<dbReference type="GO" id="GO:0046872">
    <property type="term" value="F:metal ion binding"/>
    <property type="evidence" value="ECO:0007669"/>
    <property type="project" value="UniProtKB-KW"/>
</dbReference>
<comment type="catalytic activity">
    <reaction evidence="10">
        <text>holo-[cytochrome c] = apo-[cytochrome c] + heme b</text>
        <dbReference type="Rhea" id="RHEA:22648"/>
        <dbReference type="Rhea" id="RHEA-COMP:10725"/>
        <dbReference type="Rhea" id="RHEA-COMP:10726"/>
        <dbReference type="ChEBI" id="CHEBI:29950"/>
        <dbReference type="ChEBI" id="CHEBI:60344"/>
        <dbReference type="ChEBI" id="CHEBI:83739"/>
        <dbReference type="EC" id="4.4.1.17"/>
    </reaction>
</comment>
<accession>A0A177APQ5</accession>
<keyword evidence="8 10" id="KW-0472">Membrane</keyword>
<protein>
    <recommendedName>
        <fullName evidence="10">Holocytochrome c-type synthase</fullName>
        <ecNumber evidence="10">4.4.1.17</ecNumber>
    </recommendedName>
</protein>
<gene>
    <name evidence="12" type="primary">CYC3</name>
    <name evidence="12" type="ORF">VC83_00291</name>
</gene>
<dbReference type="AlphaFoldDB" id="A0A177APQ5"/>
<dbReference type="VEuPathDB" id="FungiDB:GMDG_06646"/>
<feature type="compositionally biased region" description="Basic and acidic residues" evidence="11">
    <location>
        <begin position="69"/>
        <end position="78"/>
    </location>
</feature>
<dbReference type="eggNOG" id="KOG3996">
    <property type="taxonomic scope" value="Eukaryota"/>
</dbReference>
<dbReference type="PANTHER" id="PTHR12743:SF3">
    <property type="entry name" value="HOLOCYTOCHROME-C SYNTHASE"/>
    <property type="match status" value="1"/>
</dbReference>
<organism evidence="12">
    <name type="scientific">Pseudogymnoascus destructans</name>
    <dbReference type="NCBI Taxonomy" id="655981"/>
    <lineage>
        <taxon>Eukaryota</taxon>
        <taxon>Fungi</taxon>
        <taxon>Dikarya</taxon>
        <taxon>Ascomycota</taxon>
        <taxon>Pezizomycotina</taxon>
        <taxon>Leotiomycetes</taxon>
        <taxon>Thelebolales</taxon>
        <taxon>Thelebolaceae</taxon>
        <taxon>Pseudogymnoascus</taxon>
    </lineage>
</organism>
<evidence type="ECO:0000256" key="5">
    <source>
        <dbReference type="ARBA" id="ARBA00022792"/>
    </source>
</evidence>
<evidence type="ECO:0000256" key="10">
    <source>
        <dbReference type="RuleBase" id="RU363130"/>
    </source>
</evidence>
<comment type="similarity">
    <text evidence="2 10">Belongs to the cytochrome c-type heme lyase family.</text>
</comment>
<evidence type="ECO:0000256" key="1">
    <source>
        <dbReference type="ARBA" id="ARBA00004273"/>
    </source>
</evidence>
<reference evidence="12" key="1">
    <citation type="submission" date="2016-03" db="EMBL/GenBank/DDBJ databases">
        <title>Updated assembly of Pseudogymnoascus destructans, the fungus causing white-nose syndrome of bats.</title>
        <authorList>
            <person name="Palmer J.M."/>
            <person name="Drees K.P."/>
            <person name="Foster J.T."/>
            <person name="Lindner D.L."/>
        </authorList>
    </citation>
    <scope>NUCLEOTIDE SEQUENCE [LARGE SCALE GENOMIC DNA]</scope>
    <source>
        <strain evidence="12">20631-21</strain>
    </source>
</reference>
<dbReference type="RefSeq" id="XP_024328602.1">
    <property type="nucleotide sequence ID" value="XM_024463986.1"/>
</dbReference>
<dbReference type="Proteomes" id="UP000077154">
    <property type="component" value="Unassembled WGS sequence"/>
</dbReference>
<keyword evidence="4 10" id="KW-0479">Metal-binding</keyword>
<dbReference type="GO" id="GO:0004408">
    <property type="term" value="F:holocytochrome-c synthase activity"/>
    <property type="evidence" value="ECO:0007669"/>
    <property type="project" value="UniProtKB-EC"/>
</dbReference>
<sequence>MGWFWADQAPATPPTHHNASYIDKSRSPPPECPMHQKSVDALKPAPAPISQESACPYTPPSGSAAVPSEPRKPTTTEKLSKYNPLNFMFSDLSQERAEKQTVALDIEREPSTIPKGTGGNWEYPSPQQMYNALLRKGYHDTDPEHVTSMVSVHNFLNEGAWNEIRVWEGLFAKGLGDGWRNCMKGEQGIMESGVMDEADPKLMRFQGRPKEMTPKAAMVQFLGGIYPSRFKTAPPFDRHDWYVERKIGDKTSEVRYVIDYYEAPDDEAGEPVFYLDVRPAIDSPTLAIARAMRWGGDIYYRASGKEVRDAAKEATDSN</sequence>
<comment type="subcellular location">
    <subcellularLocation>
        <location evidence="1 10">Mitochondrion inner membrane</location>
    </subcellularLocation>
</comment>